<evidence type="ECO:0000313" key="3">
    <source>
        <dbReference type="Proteomes" id="UP000009309"/>
    </source>
</evidence>
<sequence length="149" mass="16573">MLELIPIQRTAAENLLFAQHPDCEPGLSMTIEFFEKVGYVPPWIGYFVRLGDELVGSAAFKGKPNGGEVEIAYGVFPRYQNKGIGGELCRSLVRLAQETDPAIIVTARTLPEMNYSSRLLQRNGFVCLGTVWDEDDGGVWEWQYAGANK</sequence>
<keyword evidence="2" id="KW-0808">Transferase</keyword>
<name>I2GG56_9BACT</name>
<dbReference type="Gene3D" id="3.40.630.30">
    <property type="match status" value="1"/>
</dbReference>
<evidence type="ECO:0000259" key="1">
    <source>
        <dbReference type="PROSITE" id="PS51186"/>
    </source>
</evidence>
<dbReference type="SUPFAM" id="SSF55729">
    <property type="entry name" value="Acyl-CoA N-acyltransferases (Nat)"/>
    <property type="match status" value="1"/>
</dbReference>
<dbReference type="AlphaFoldDB" id="I2GG56"/>
<dbReference type="RefSeq" id="WP_009281465.1">
    <property type="nucleotide sequence ID" value="NZ_CAIT01000006.1"/>
</dbReference>
<dbReference type="EMBL" id="CAIT01000006">
    <property type="protein sequence ID" value="CCH52881.1"/>
    <property type="molecule type" value="Genomic_DNA"/>
</dbReference>
<dbReference type="GO" id="GO:0016747">
    <property type="term" value="F:acyltransferase activity, transferring groups other than amino-acyl groups"/>
    <property type="evidence" value="ECO:0007669"/>
    <property type="project" value="InterPro"/>
</dbReference>
<evidence type="ECO:0000313" key="2">
    <source>
        <dbReference type="EMBL" id="CCH52881.1"/>
    </source>
</evidence>
<accession>I2GG56</accession>
<gene>
    <name evidence="2" type="ORF">BN8_01920</name>
</gene>
<dbReference type="Proteomes" id="UP000009309">
    <property type="component" value="Unassembled WGS sequence"/>
</dbReference>
<proteinExistence type="predicted"/>
<dbReference type="Pfam" id="PF00583">
    <property type="entry name" value="Acetyltransf_1"/>
    <property type="match status" value="1"/>
</dbReference>
<dbReference type="eggNOG" id="COG1670">
    <property type="taxonomic scope" value="Bacteria"/>
</dbReference>
<reference evidence="2 3" key="1">
    <citation type="journal article" date="2012" name="J. Bacteriol.">
        <title>Genome Sequence of the Filamentous Bacterium Fibrisoma limi BUZ 3T.</title>
        <authorList>
            <person name="Filippini M."/>
            <person name="Qi W."/>
            <person name="Jaenicke S."/>
            <person name="Goesmann A."/>
            <person name="Smits T.H."/>
            <person name="Bagheri H.C."/>
        </authorList>
    </citation>
    <scope>NUCLEOTIDE SEQUENCE [LARGE SCALE GENOMIC DNA]</scope>
    <source>
        <strain evidence="3">BUZ 3T</strain>
    </source>
</reference>
<dbReference type="InterPro" id="IPR000182">
    <property type="entry name" value="GNAT_dom"/>
</dbReference>
<organism evidence="2 3">
    <name type="scientific">Fibrisoma limi BUZ 3</name>
    <dbReference type="NCBI Taxonomy" id="1185876"/>
    <lineage>
        <taxon>Bacteria</taxon>
        <taxon>Pseudomonadati</taxon>
        <taxon>Bacteroidota</taxon>
        <taxon>Cytophagia</taxon>
        <taxon>Cytophagales</taxon>
        <taxon>Spirosomataceae</taxon>
        <taxon>Fibrisoma</taxon>
    </lineage>
</organism>
<comment type="caution">
    <text evidence="2">The sequence shown here is derived from an EMBL/GenBank/DDBJ whole genome shotgun (WGS) entry which is preliminary data.</text>
</comment>
<feature type="domain" description="N-acetyltransferase" evidence="1">
    <location>
        <begin position="2"/>
        <end position="146"/>
    </location>
</feature>
<protein>
    <submittedName>
        <fullName evidence="2">GCN5-related N-acetyltransferase</fullName>
    </submittedName>
</protein>
<keyword evidence="3" id="KW-1185">Reference proteome</keyword>
<dbReference type="PROSITE" id="PS51186">
    <property type="entry name" value="GNAT"/>
    <property type="match status" value="1"/>
</dbReference>
<dbReference type="STRING" id="1185876.BN8_01920"/>
<dbReference type="InterPro" id="IPR016181">
    <property type="entry name" value="Acyl_CoA_acyltransferase"/>
</dbReference>
<dbReference type="CDD" id="cd04301">
    <property type="entry name" value="NAT_SF"/>
    <property type="match status" value="1"/>
</dbReference>